<dbReference type="InterPro" id="IPR008579">
    <property type="entry name" value="UGlyAH_Cupin_dom"/>
</dbReference>
<dbReference type="SUPFAM" id="SSF51182">
    <property type="entry name" value="RmlC-like cupins"/>
    <property type="match status" value="1"/>
</dbReference>
<dbReference type="CDD" id="cd02227">
    <property type="entry name" value="cupin_TM1112-like"/>
    <property type="match status" value="1"/>
</dbReference>
<gene>
    <name evidence="2" type="ORF">DJ018_00985</name>
</gene>
<keyword evidence="3" id="KW-1185">Reference proteome</keyword>
<accession>A0A328APR5</accession>
<dbReference type="EMBL" id="QFYR01000001">
    <property type="protein sequence ID" value="RAK56587.1"/>
    <property type="molecule type" value="Genomic_DNA"/>
</dbReference>
<dbReference type="PANTHER" id="PTHR40943:SF1">
    <property type="entry name" value="CYTOPLASMIC PROTEIN"/>
    <property type="match status" value="1"/>
</dbReference>
<dbReference type="PANTHER" id="PTHR40943">
    <property type="entry name" value="CYTOPLASMIC PROTEIN-RELATED"/>
    <property type="match status" value="1"/>
</dbReference>
<dbReference type="Gene3D" id="2.60.120.10">
    <property type="entry name" value="Jelly Rolls"/>
    <property type="match status" value="1"/>
</dbReference>
<evidence type="ECO:0000259" key="1">
    <source>
        <dbReference type="Pfam" id="PF05899"/>
    </source>
</evidence>
<proteinExistence type="predicted"/>
<name>A0A328APR5_9CAUL</name>
<reference evidence="3" key="1">
    <citation type="submission" date="2018-05" db="EMBL/GenBank/DDBJ databases">
        <authorList>
            <person name="Li X."/>
        </authorList>
    </citation>
    <scope>NUCLEOTIDE SEQUENCE [LARGE SCALE GENOMIC DNA]</scope>
    <source>
        <strain evidence="3">YIM 73061</strain>
    </source>
</reference>
<dbReference type="Pfam" id="PF05899">
    <property type="entry name" value="Cupin_3"/>
    <property type="match status" value="1"/>
</dbReference>
<dbReference type="AlphaFoldDB" id="A0A328APR5"/>
<protein>
    <submittedName>
        <fullName evidence="2">Cupin</fullName>
    </submittedName>
</protein>
<feature type="domain" description="(S)-ureidoglycine aminohydrolase cupin" evidence="1">
    <location>
        <begin position="40"/>
        <end position="108"/>
    </location>
</feature>
<comment type="caution">
    <text evidence="2">The sequence shown here is derived from an EMBL/GenBank/DDBJ whole genome shotgun (WGS) entry which is preliminary data.</text>
</comment>
<dbReference type="InterPro" id="IPR011051">
    <property type="entry name" value="RmlC_Cupin_sf"/>
</dbReference>
<evidence type="ECO:0000313" key="2">
    <source>
        <dbReference type="EMBL" id="RAK56587.1"/>
    </source>
</evidence>
<dbReference type="RefSeq" id="WP_111512938.1">
    <property type="nucleotide sequence ID" value="NZ_QFYR01000001.1"/>
</dbReference>
<dbReference type="OrthoDB" id="9799053at2"/>
<dbReference type="InterPro" id="IPR014710">
    <property type="entry name" value="RmlC-like_jellyroll"/>
</dbReference>
<sequence length="148" mass="15570">MTTIAAAAIDAVALEAAPIRPEWIRAGAPQARCTVLSQAADGAALTAVWDCTAGEFDWHFAGDEWVHILEGEVVVDDGSGPRSLRPGDVALFPAGSVSRWRVPTYVKKLAFCRDPMPRPVQKLVQVVRKVKGALRGGAAPAGALQASA</sequence>
<dbReference type="Proteomes" id="UP000249725">
    <property type="component" value="Unassembled WGS sequence"/>
</dbReference>
<evidence type="ECO:0000313" key="3">
    <source>
        <dbReference type="Proteomes" id="UP000249725"/>
    </source>
</evidence>
<organism evidence="2 3">
    <name type="scientific">Phenylobacterium deserti</name>
    <dbReference type="NCBI Taxonomy" id="1914756"/>
    <lineage>
        <taxon>Bacteria</taxon>
        <taxon>Pseudomonadati</taxon>
        <taxon>Pseudomonadota</taxon>
        <taxon>Alphaproteobacteria</taxon>
        <taxon>Caulobacterales</taxon>
        <taxon>Caulobacteraceae</taxon>
        <taxon>Phenylobacterium</taxon>
    </lineage>
</organism>